<dbReference type="EMBL" id="LFKP01000014">
    <property type="protein sequence ID" value="OHV94342.1"/>
    <property type="molecule type" value="Genomic_DNA"/>
</dbReference>
<evidence type="ECO:0000313" key="2">
    <source>
        <dbReference type="Proteomes" id="UP000179840"/>
    </source>
</evidence>
<dbReference type="AlphaFoldDB" id="A0A1S1U1H4"/>
<evidence type="ECO:0008006" key="3">
    <source>
        <dbReference type="Google" id="ProtNLM"/>
    </source>
</evidence>
<comment type="caution">
    <text evidence="1">The sequence shown here is derived from an EMBL/GenBank/DDBJ whole genome shotgun (WGS) entry which is preliminary data.</text>
</comment>
<gene>
    <name evidence="1" type="ORF">AKG95_27770</name>
</gene>
<evidence type="ECO:0000313" key="1">
    <source>
        <dbReference type="EMBL" id="OHV94342.1"/>
    </source>
</evidence>
<dbReference type="RefSeq" id="WP_071080040.1">
    <property type="nucleotide sequence ID" value="NZ_LFKP01000014.1"/>
</dbReference>
<reference evidence="1 2" key="1">
    <citation type="submission" date="2015-06" db="EMBL/GenBank/DDBJ databases">
        <title>Draft genome sequencing of a biphenyl-degrading bacterium, Janthinobacterium lividum MEG1.</title>
        <authorList>
            <person name="Shimodaira J."/>
            <person name="Hatta T."/>
        </authorList>
    </citation>
    <scope>NUCLEOTIDE SEQUENCE [LARGE SCALE GENOMIC DNA]</scope>
    <source>
        <strain evidence="1 2">MEG1</strain>
    </source>
</reference>
<organism evidence="1 2">
    <name type="scientific">Janthinobacterium lividum</name>
    <dbReference type="NCBI Taxonomy" id="29581"/>
    <lineage>
        <taxon>Bacteria</taxon>
        <taxon>Pseudomonadati</taxon>
        <taxon>Pseudomonadota</taxon>
        <taxon>Betaproteobacteria</taxon>
        <taxon>Burkholderiales</taxon>
        <taxon>Oxalobacteraceae</taxon>
        <taxon>Janthinobacterium</taxon>
    </lineage>
</organism>
<proteinExistence type="predicted"/>
<name>A0A1S1U1H4_9BURK</name>
<dbReference type="Proteomes" id="UP000179840">
    <property type="component" value="Unassembled WGS sequence"/>
</dbReference>
<sequence length="683" mass="77072">MQIGTQMYAPDGYRCLEKGTVYHFMFSDATRCRVLFVTFGGKISPFEPCDVPRKQVALAYLRRDHFEEGLHEHLLLPVSSPAELPPWFGATSIADLRKLDNIAANEADRHAGRIDAILTHLWPSIIETGAILASEQPERALNKFASKCSPQQNLQRFRMAFFTYVAFGMNRWALHFAVGKIGKWDRSTRDKKFGRPSIAYGLLHGHSACLPEVREKVIEGYRKFSGRGVDLRKVYRQSIVSIFGCDVARMSGLTTFVHPKGEPFPSERQFAYIVSLHFPLQDRQCLKYGFTRARNRLMQPQGRYMEAVGYLMEKVEADAYMVEEKSQGRHEKSLLPALWVVRVICVTSGMLTGIGFSVSSESSSAYRMAKACQAVDKVWFCSLFGVTITADEWPSIGLSMHDIVDRGPGASLGAHSISREFHPIIRELAPSHSGQSKATIETSHPKSIKHEGAPEYEVTRITIPQLAAREIHRLIKDNKTKDISDRLNNNAVSALVLPTPLNLWNYLSGLGRSLAVSYPRDEVIRQLFSPVDVTLRDGAVYFLDMRFSSPQLHESGIFKRVGNSETVRAFIVDVCLRHIFIDTPSGILTLDVMHSIRDADEQRYYSIPELEALAELRARGRATVKLHQGAAIADHEMRFEKEFGISFSQKTRRKGRAKKKNCESLEEKAEIMPYVRGSKVGRR</sequence>
<accession>A0A1S1U1H4</accession>
<protein>
    <recommendedName>
        <fullName evidence="3">Transposase</fullName>
    </recommendedName>
</protein>